<reference evidence="1" key="1">
    <citation type="submission" date="2019-03" db="EMBL/GenBank/DDBJ databases">
        <authorList>
            <person name="Mank J."/>
            <person name="Almeida P."/>
        </authorList>
    </citation>
    <scope>NUCLEOTIDE SEQUENCE</scope>
    <source>
        <strain evidence="1">78183</strain>
    </source>
</reference>
<sequence>MVAFLLSYFERIEIFVFEKKMILSSICLNHFICRAPDSLINTTKDMDILTRSGIINNWLNPEEATQFFNKLYHDDITNCTRM</sequence>
<gene>
    <name evidence="1" type="ORF">SVIM_LOCUS342235</name>
</gene>
<evidence type="ECO:0000313" key="1">
    <source>
        <dbReference type="EMBL" id="VFU51021.1"/>
    </source>
</evidence>
<organism evidence="1">
    <name type="scientific">Salix viminalis</name>
    <name type="common">Common osier</name>
    <name type="synonym">Basket willow</name>
    <dbReference type="NCBI Taxonomy" id="40686"/>
    <lineage>
        <taxon>Eukaryota</taxon>
        <taxon>Viridiplantae</taxon>
        <taxon>Streptophyta</taxon>
        <taxon>Embryophyta</taxon>
        <taxon>Tracheophyta</taxon>
        <taxon>Spermatophyta</taxon>
        <taxon>Magnoliopsida</taxon>
        <taxon>eudicotyledons</taxon>
        <taxon>Gunneridae</taxon>
        <taxon>Pentapetalae</taxon>
        <taxon>rosids</taxon>
        <taxon>fabids</taxon>
        <taxon>Malpighiales</taxon>
        <taxon>Salicaceae</taxon>
        <taxon>Saliceae</taxon>
        <taxon>Salix</taxon>
    </lineage>
</organism>
<dbReference type="Pfam" id="PF03140">
    <property type="entry name" value="DUF247"/>
    <property type="match status" value="1"/>
</dbReference>
<dbReference type="InterPro" id="IPR004158">
    <property type="entry name" value="DUF247_pln"/>
</dbReference>
<proteinExistence type="predicted"/>
<name>A0A6N2MS32_SALVM</name>
<dbReference type="EMBL" id="CAADRP010001741">
    <property type="protein sequence ID" value="VFU51021.1"/>
    <property type="molecule type" value="Genomic_DNA"/>
</dbReference>
<accession>A0A6N2MS32</accession>
<dbReference type="AlphaFoldDB" id="A0A6N2MS32"/>
<protein>
    <submittedName>
        <fullName evidence="1">Uncharacterized protein</fullName>
    </submittedName>
</protein>